<dbReference type="AlphaFoldDB" id="A0AAF3ETV3"/>
<dbReference type="InterPro" id="IPR029021">
    <property type="entry name" value="Prot-tyrosine_phosphatase-like"/>
</dbReference>
<feature type="transmembrane region" description="Helical" evidence="2">
    <location>
        <begin position="674"/>
        <end position="697"/>
    </location>
</feature>
<dbReference type="InterPro" id="IPR019430">
    <property type="entry name" value="7TM_GPCR_serpentine_rcpt_Srx"/>
</dbReference>
<keyword evidence="2" id="KW-1133">Transmembrane helix</keyword>
<keyword evidence="2" id="KW-0812">Transmembrane</keyword>
<dbReference type="CDD" id="cd00637">
    <property type="entry name" value="7tm_classA_rhodopsin-like"/>
    <property type="match status" value="1"/>
</dbReference>
<evidence type="ECO:0000256" key="1">
    <source>
        <dbReference type="SAM" id="MobiDB-lite"/>
    </source>
</evidence>
<feature type="transmembrane region" description="Helical" evidence="2">
    <location>
        <begin position="709"/>
        <end position="730"/>
    </location>
</feature>
<dbReference type="Pfam" id="PF10328">
    <property type="entry name" value="7TM_GPCR_Srx"/>
    <property type="match status" value="1"/>
</dbReference>
<evidence type="ECO:0000259" key="3">
    <source>
        <dbReference type="PROSITE" id="PS50055"/>
    </source>
</evidence>
<dbReference type="PANTHER" id="PTHR23017:SF3">
    <property type="entry name" value="G-PROTEIN COUPLED RECEPTORS FAMILY 1 PROFILE DOMAIN-CONTAINING PROTEIN"/>
    <property type="match status" value="1"/>
</dbReference>
<dbReference type="InterPro" id="IPR000387">
    <property type="entry name" value="Tyr_Pase_dom"/>
</dbReference>
<evidence type="ECO:0000313" key="5">
    <source>
        <dbReference type="Proteomes" id="UP000887575"/>
    </source>
</evidence>
<feature type="domain" description="Tyrosine specific protein phosphatases" evidence="4">
    <location>
        <begin position="448"/>
        <end position="506"/>
    </location>
</feature>
<feature type="region of interest" description="Disordered" evidence="1">
    <location>
        <begin position="1"/>
        <end position="27"/>
    </location>
</feature>
<keyword evidence="2" id="KW-0472">Membrane</keyword>
<evidence type="ECO:0000313" key="6">
    <source>
        <dbReference type="WBParaSite" id="MBELARI_LOCUS17593"/>
    </source>
</evidence>
<reference evidence="6" key="1">
    <citation type="submission" date="2024-02" db="UniProtKB">
        <authorList>
            <consortium name="WormBaseParasite"/>
        </authorList>
    </citation>
    <scope>IDENTIFICATION</scope>
</reference>
<feature type="transmembrane region" description="Helical" evidence="2">
    <location>
        <begin position="763"/>
        <end position="781"/>
    </location>
</feature>
<dbReference type="WBParaSite" id="MBELARI_LOCUS17593">
    <property type="protein sequence ID" value="MBELARI_LOCUS17593"/>
    <property type="gene ID" value="MBELARI_LOCUS17593"/>
</dbReference>
<dbReference type="Proteomes" id="UP000887575">
    <property type="component" value="Unassembled WGS sequence"/>
</dbReference>
<dbReference type="Gene3D" id="1.20.1070.10">
    <property type="entry name" value="Rhodopsin 7-helix transmembrane proteins"/>
    <property type="match status" value="1"/>
</dbReference>
<evidence type="ECO:0000256" key="2">
    <source>
        <dbReference type="SAM" id="Phobius"/>
    </source>
</evidence>
<feature type="domain" description="Tyrosine-protein phosphatase" evidence="3">
    <location>
        <begin position="189"/>
        <end position="515"/>
    </location>
</feature>
<accession>A0AAF3ETV3</accession>
<evidence type="ECO:0000259" key="4">
    <source>
        <dbReference type="PROSITE" id="PS50056"/>
    </source>
</evidence>
<dbReference type="CDD" id="cd00047">
    <property type="entry name" value="PTPc"/>
    <property type="match status" value="1"/>
</dbReference>
<dbReference type="SUPFAM" id="SSF81321">
    <property type="entry name" value="Family A G protein-coupled receptor-like"/>
    <property type="match status" value="1"/>
</dbReference>
<dbReference type="PANTHER" id="PTHR23017">
    <property type="entry name" value="SERPENTINE RECEPTOR, CLASS X"/>
    <property type="match status" value="1"/>
</dbReference>
<feature type="transmembrane region" description="Helical" evidence="2">
    <location>
        <begin position="593"/>
        <end position="617"/>
    </location>
</feature>
<dbReference type="InterPro" id="IPR016130">
    <property type="entry name" value="Tyr_Pase_AS"/>
</dbReference>
<feature type="transmembrane region" description="Helical" evidence="2">
    <location>
        <begin position="810"/>
        <end position="835"/>
    </location>
</feature>
<name>A0AAF3ETV3_9BILA</name>
<dbReference type="SMART" id="SM00404">
    <property type="entry name" value="PTPc_motif"/>
    <property type="match status" value="1"/>
</dbReference>
<dbReference type="PROSITE" id="PS50055">
    <property type="entry name" value="TYR_PHOSPHATASE_PTP"/>
    <property type="match status" value="1"/>
</dbReference>
<sequence>MAGTVDNPHISQRNPALPPASEDSQNDQGLFGRLSQRWKNYLLLKRIASFEALELKTFVSQKLFKIDSILCDEQTRANLIEKLVGDPTCISNDFEREEMIKKYGGRMVKWVQNRLLGLMSDWDELVKFAAEDFQEFRLRDPLCNWYRGSPEATLHVVQRIEKIAENMSNKVRWSILIEPGKLTCHLMDYVSEFSRLEAFFVNNELSFEEADQSTFNQNYLKKARNSTIACPEMSRVKLRDAPRDQKGDACSNDTRSRRIRLVKEIFNSDQVPEAASDDQTYGTTDFIHANYIRGGTLRNTFICTEAPLAETQEDFWRMIYQEKCGLIFMLCTAVEGTTLGLLEHLDTVGESNIGTTQMNDARNKFCPFYWPRNDQDELVFGNLIVKNCGVDSAKDPLFNVTCLEVWRIDDTRREEVLSLEHWQWDWTTQVDVHWPFRLLRRARTSPTPTVVHCIDGASRTGALITLEVVLMHLLSGFPYEANPVLTSAVFVRLQRRGAISTPLLYLWVYRCLLHWVSPFVSGWRTRLSLGLVYSSTGFISKYNEYLLTIICKLALSETFDENSRCLMAENSTGVNDYVDRITSEEIVVINSNLLVAIIIISISIFGISANLMSIYLASTYPQLKNNFGALCISQCLANTGLLIIFLFWCAPITLTNAQDLSVGFWGKLMGQLNTLFWDNCVYSHLVVSLNRLVTITFPTKSVHMSGRKSTVLLVGCSWTIAAILNTPYFIREYCYIVYKPITFTWNYADGDCGLIIGTYLDCYLGMTVFGIISFFDVYTIVKLRFTTKKNIAGAGMKDTLSKRRALEIRFFAQSCAQLLIFAYIFASFYFVSTFFVSKWALFFTVTFSWQICHALDGCVLLLFHWRRQTVQNTNRLGGQTMIQVRETGKSRPLATAAQIRGSSMLKYL</sequence>
<dbReference type="PROSITE" id="PS50056">
    <property type="entry name" value="TYR_PHOSPHATASE_2"/>
    <property type="match status" value="1"/>
</dbReference>
<dbReference type="PRINTS" id="PR00700">
    <property type="entry name" value="PRTYPHPHTASE"/>
</dbReference>
<dbReference type="GO" id="GO:0004725">
    <property type="term" value="F:protein tyrosine phosphatase activity"/>
    <property type="evidence" value="ECO:0007669"/>
    <property type="project" value="InterPro"/>
</dbReference>
<proteinExistence type="predicted"/>
<dbReference type="Pfam" id="PF00102">
    <property type="entry name" value="Y_phosphatase"/>
    <property type="match status" value="2"/>
</dbReference>
<dbReference type="InterPro" id="IPR003595">
    <property type="entry name" value="Tyr_Pase_cat"/>
</dbReference>
<organism evidence="5 6">
    <name type="scientific">Mesorhabditis belari</name>
    <dbReference type="NCBI Taxonomy" id="2138241"/>
    <lineage>
        <taxon>Eukaryota</taxon>
        <taxon>Metazoa</taxon>
        <taxon>Ecdysozoa</taxon>
        <taxon>Nematoda</taxon>
        <taxon>Chromadorea</taxon>
        <taxon>Rhabditida</taxon>
        <taxon>Rhabditina</taxon>
        <taxon>Rhabditomorpha</taxon>
        <taxon>Rhabditoidea</taxon>
        <taxon>Rhabditidae</taxon>
        <taxon>Mesorhabditinae</taxon>
        <taxon>Mesorhabditis</taxon>
    </lineage>
</organism>
<protein>
    <submittedName>
        <fullName evidence="6">Uncharacterized protein</fullName>
    </submittedName>
</protein>
<feature type="transmembrane region" description="Helical" evidence="2">
    <location>
        <begin position="841"/>
        <end position="865"/>
    </location>
</feature>
<dbReference type="Gene3D" id="3.90.190.10">
    <property type="entry name" value="Protein tyrosine phosphatase superfamily"/>
    <property type="match status" value="1"/>
</dbReference>
<dbReference type="SUPFAM" id="SSF52799">
    <property type="entry name" value="(Phosphotyrosine protein) phosphatases II"/>
    <property type="match status" value="1"/>
</dbReference>
<dbReference type="InterPro" id="IPR000242">
    <property type="entry name" value="PTP_cat"/>
</dbReference>
<keyword evidence="5" id="KW-1185">Reference proteome</keyword>
<dbReference type="PROSITE" id="PS00383">
    <property type="entry name" value="TYR_PHOSPHATASE_1"/>
    <property type="match status" value="1"/>
</dbReference>
<feature type="transmembrane region" description="Helical" evidence="2">
    <location>
        <begin position="629"/>
        <end position="654"/>
    </location>
</feature>
<dbReference type="SMART" id="SM00194">
    <property type="entry name" value="PTPc"/>
    <property type="match status" value="1"/>
</dbReference>